<evidence type="ECO:0000313" key="2">
    <source>
        <dbReference type="Proteomes" id="UP000563151"/>
    </source>
</evidence>
<dbReference type="EMBL" id="JAAZWO010000013">
    <property type="protein sequence ID" value="MBC2398364.1"/>
    <property type="molecule type" value="Genomic_DNA"/>
</dbReference>
<dbReference type="Proteomes" id="UP000563151">
    <property type="component" value="Unassembled WGS sequence"/>
</dbReference>
<protein>
    <submittedName>
        <fullName evidence="1">Uncharacterized protein</fullName>
    </submittedName>
</protein>
<name>A0A923J135_CLOTT</name>
<keyword evidence="2" id="KW-1185">Reference proteome</keyword>
<reference evidence="1 2" key="1">
    <citation type="submission" date="2020-04" db="EMBL/GenBank/DDBJ databases">
        <title>Genomic insights into acetone-butanol-ethanol (ABE) fermentation by sequencing solventogenic clostridia strains.</title>
        <authorList>
            <person name="Brown S."/>
        </authorList>
    </citation>
    <scope>NUCLEOTIDE SEQUENCE [LARGE SCALE GENOMIC DNA]</scope>
    <source>
        <strain evidence="1 2">DJ011</strain>
    </source>
</reference>
<dbReference type="RefSeq" id="WP_035149906.1">
    <property type="nucleotide sequence ID" value="NZ_JAAZWO010000013.1"/>
</dbReference>
<sequence length="214" mass="25607">MSLFLGKIHYWLFDKIRWFEGLEKEIVDWAEDKGDFPIHNWKNEIYGKYGEPTENKPLEDIIDTSNIHGWLQDKIARAEGRQAAWVTRIINTSEEYKNELINIFRVQGNKLGKEYGKKFTPLLPVEVFNILNDFILEGMPCDRVNEELENDENIYKWRMRVCLHTAYWEEEKGNVDNFYELREEWIKSFISALSNNFIYNVEVLNDKKICEIKK</sequence>
<gene>
    <name evidence="1" type="ORF">HGG79_11370</name>
</gene>
<comment type="caution">
    <text evidence="1">The sequence shown here is derived from an EMBL/GenBank/DDBJ whole genome shotgun (WGS) entry which is preliminary data.</text>
</comment>
<organism evidence="1 2">
    <name type="scientific">Clostridium tetanomorphum</name>
    <dbReference type="NCBI Taxonomy" id="1553"/>
    <lineage>
        <taxon>Bacteria</taxon>
        <taxon>Bacillati</taxon>
        <taxon>Bacillota</taxon>
        <taxon>Clostridia</taxon>
        <taxon>Eubacteriales</taxon>
        <taxon>Clostridiaceae</taxon>
        <taxon>Clostridium</taxon>
    </lineage>
</organism>
<dbReference type="AlphaFoldDB" id="A0A923J135"/>
<evidence type="ECO:0000313" key="1">
    <source>
        <dbReference type="EMBL" id="MBC2398364.1"/>
    </source>
</evidence>
<proteinExistence type="predicted"/>
<accession>A0A923J135</accession>